<evidence type="ECO:0000313" key="3">
    <source>
        <dbReference type="Proteomes" id="UP000011761"/>
    </source>
</evidence>
<dbReference type="Proteomes" id="UP000011761">
    <property type="component" value="Unassembled WGS sequence"/>
</dbReference>
<reference evidence="2 3" key="1">
    <citation type="journal article" date="2012" name="PLoS Pathog.">
        <title>Diverse lifestyles and strategies of plant pathogenesis encoded in the genomes of eighteen Dothideomycetes fungi.</title>
        <authorList>
            <person name="Ohm R.A."/>
            <person name="Feau N."/>
            <person name="Henrissat B."/>
            <person name="Schoch C.L."/>
            <person name="Horwitz B.A."/>
            <person name="Barry K.W."/>
            <person name="Condon B.J."/>
            <person name="Copeland A.C."/>
            <person name="Dhillon B."/>
            <person name="Glaser F."/>
            <person name="Hesse C.N."/>
            <person name="Kosti I."/>
            <person name="LaButti K."/>
            <person name="Lindquist E.A."/>
            <person name="Lucas S."/>
            <person name="Salamov A.A."/>
            <person name="Bradshaw R.E."/>
            <person name="Ciuffetti L."/>
            <person name="Hamelin R.C."/>
            <person name="Kema G.H.J."/>
            <person name="Lawrence C."/>
            <person name="Scott J.A."/>
            <person name="Spatafora J.W."/>
            <person name="Turgeon B.G."/>
            <person name="de Wit P.J.G.M."/>
            <person name="Zhong S."/>
            <person name="Goodwin S.B."/>
            <person name="Grigoriev I.V."/>
        </authorList>
    </citation>
    <scope>NUCLEOTIDE SEQUENCE [LARGE SCALE GENOMIC DNA]</scope>
    <source>
        <strain evidence="2 3">UAMH 10762</strain>
    </source>
</reference>
<dbReference type="HOGENOM" id="CLU_057896_1_0_1"/>
<proteinExistence type="predicted"/>
<feature type="region of interest" description="Disordered" evidence="1">
    <location>
        <begin position="1"/>
        <end position="33"/>
    </location>
</feature>
<dbReference type="AlphaFoldDB" id="M2MRL6"/>
<evidence type="ECO:0000256" key="1">
    <source>
        <dbReference type="SAM" id="MobiDB-lite"/>
    </source>
</evidence>
<dbReference type="OMA" id="FDAWPSV"/>
<dbReference type="PANTHER" id="PTHR42085:SF2">
    <property type="entry name" value="F-BOX DOMAIN-CONTAINING PROTEIN"/>
    <property type="match status" value="1"/>
</dbReference>
<dbReference type="EMBL" id="KB445551">
    <property type="protein sequence ID" value="EMC99471.1"/>
    <property type="molecule type" value="Genomic_DNA"/>
</dbReference>
<dbReference type="PANTHER" id="PTHR42085">
    <property type="entry name" value="F-BOX DOMAIN-CONTAINING PROTEIN"/>
    <property type="match status" value="1"/>
</dbReference>
<dbReference type="InterPro" id="IPR038883">
    <property type="entry name" value="AN11006-like"/>
</dbReference>
<accession>M2MRL6</accession>
<gene>
    <name evidence="2" type="ORF">BAUCODRAFT_29823</name>
</gene>
<organism evidence="2 3">
    <name type="scientific">Baudoinia panamericana (strain UAMH 10762)</name>
    <name type="common">Angels' share fungus</name>
    <name type="synonym">Baudoinia compniacensis (strain UAMH 10762)</name>
    <dbReference type="NCBI Taxonomy" id="717646"/>
    <lineage>
        <taxon>Eukaryota</taxon>
        <taxon>Fungi</taxon>
        <taxon>Dikarya</taxon>
        <taxon>Ascomycota</taxon>
        <taxon>Pezizomycotina</taxon>
        <taxon>Dothideomycetes</taxon>
        <taxon>Dothideomycetidae</taxon>
        <taxon>Mycosphaerellales</taxon>
        <taxon>Teratosphaeriaceae</taxon>
        <taxon>Baudoinia</taxon>
    </lineage>
</organism>
<dbReference type="GeneID" id="19111020"/>
<dbReference type="eggNOG" id="ENOG502SI7R">
    <property type="taxonomic scope" value="Eukaryota"/>
</dbReference>
<protein>
    <recommendedName>
        <fullName evidence="4">F-box domain-containing protein</fullName>
    </recommendedName>
</protein>
<dbReference type="RefSeq" id="XP_007672878.1">
    <property type="nucleotide sequence ID" value="XM_007674688.1"/>
</dbReference>
<sequence>MPPRKKNDSVATSVATSADSSAYPSRSSSPSPKQSFRFFDLPAELRLQILEHVLHIGKPLDLDPYNYRTIIPRLALFLVSKRMHEEAHRVFYSQPMLLFPYSDRFFNTKKPLLSRLPPHYRAEITTFEIRLGKGWSAPPRCQKVTETLGLADCTSLRTLKIFVELDPSESFFNGFRGKNATEDTYKWFCMDLLRGLIDELPSLETVEIDAYIKRGSPLIVGLRRVVDEAQLRFVWGPLRRQEREVEEVSDMGALEKAVAGLKLDDLPRMVEASA</sequence>
<keyword evidence="3" id="KW-1185">Reference proteome</keyword>
<dbReference type="OrthoDB" id="5372935at2759"/>
<evidence type="ECO:0000313" key="2">
    <source>
        <dbReference type="EMBL" id="EMC99471.1"/>
    </source>
</evidence>
<feature type="compositionally biased region" description="Low complexity" evidence="1">
    <location>
        <begin position="9"/>
        <end position="33"/>
    </location>
</feature>
<name>M2MRL6_BAUPA</name>
<dbReference type="KEGG" id="bcom:BAUCODRAFT_29823"/>
<evidence type="ECO:0008006" key="4">
    <source>
        <dbReference type="Google" id="ProtNLM"/>
    </source>
</evidence>